<dbReference type="Proteomes" id="UP000015241">
    <property type="component" value="Unassembled WGS sequence"/>
</dbReference>
<dbReference type="HOGENOM" id="CLU_1517891_0_0_1"/>
<dbReference type="AlphaFoldDB" id="S8DLQ3"/>
<accession>S8DLQ3</accession>
<sequence>MQGRVSATILGAFKHARIEFADFSVKRNAIWQRLHPNAAFEELAAPSSATPTVHSGRPSDDPRVWCSYRWTNKYNMYAIRLSLTLSSVSVCRLCPSVQWYCTKNMIIGIDVDEAGNHDWQGNVLKLLVTIMSLADGRPQVQTNAEGDQQTHDRQAEGVLQGISTRTTNDKRKHSKDF</sequence>
<organism evidence="2 3">
    <name type="scientific">Fomitopsis schrenkii</name>
    <name type="common">Brown rot fungus</name>
    <dbReference type="NCBI Taxonomy" id="2126942"/>
    <lineage>
        <taxon>Eukaryota</taxon>
        <taxon>Fungi</taxon>
        <taxon>Dikarya</taxon>
        <taxon>Basidiomycota</taxon>
        <taxon>Agaricomycotina</taxon>
        <taxon>Agaricomycetes</taxon>
        <taxon>Polyporales</taxon>
        <taxon>Fomitopsis</taxon>
    </lineage>
</organism>
<dbReference type="InParanoid" id="S8DLQ3"/>
<gene>
    <name evidence="2" type="ORF">FOMPIDRAFT_1020044</name>
</gene>
<keyword evidence="3" id="KW-1185">Reference proteome</keyword>
<proteinExistence type="predicted"/>
<protein>
    <submittedName>
        <fullName evidence="2">Uncharacterized protein</fullName>
    </submittedName>
</protein>
<reference evidence="2 3" key="1">
    <citation type="journal article" date="2012" name="Science">
        <title>The Paleozoic origin of enzymatic lignin decomposition reconstructed from 31 fungal genomes.</title>
        <authorList>
            <person name="Floudas D."/>
            <person name="Binder M."/>
            <person name="Riley R."/>
            <person name="Barry K."/>
            <person name="Blanchette R.A."/>
            <person name="Henrissat B."/>
            <person name="Martinez A.T."/>
            <person name="Otillar R."/>
            <person name="Spatafora J.W."/>
            <person name="Yadav J.S."/>
            <person name="Aerts A."/>
            <person name="Benoit I."/>
            <person name="Boyd A."/>
            <person name="Carlson A."/>
            <person name="Copeland A."/>
            <person name="Coutinho P.M."/>
            <person name="de Vries R.P."/>
            <person name="Ferreira P."/>
            <person name="Findley K."/>
            <person name="Foster B."/>
            <person name="Gaskell J."/>
            <person name="Glotzer D."/>
            <person name="Gorecki P."/>
            <person name="Heitman J."/>
            <person name="Hesse C."/>
            <person name="Hori C."/>
            <person name="Igarashi K."/>
            <person name="Jurgens J.A."/>
            <person name="Kallen N."/>
            <person name="Kersten P."/>
            <person name="Kohler A."/>
            <person name="Kuees U."/>
            <person name="Kumar T.K.A."/>
            <person name="Kuo A."/>
            <person name="LaButti K."/>
            <person name="Larrondo L.F."/>
            <person name="Lindquist E."/>
            <person name="Ling A."/>
            <person name="Lombard V."/>
            <person name="Lucas S."/>
            <person name="Lundell T."/>
            <person name="Martin R."/>
            <person name="McLaughlin D.J."/>
            <person name="Morgenstern I."/>
            <person name="Morin E."/>
            <person name="Murat C."/>
            <person name="Nagy L.G."/>
            <person name="Nolan M."/>
            <person name="Ohm R.A."/>
            <person name="Patyshakuliyeva A."/>
            <person name="Rokas A."/>
            <person name="Ruiz-Duenas F.J."/>
            <person name="Sabat G."/>
            <person name="Salamov A."/>
            <person name="Samejima M."/>
            <person name="Schmutz J."/>
            <person name="Slot J.C."/>
            <person name="St John F."/>
            <person name="Stenlid J."/>
            <person name="Sun H."/>
            <person name="Sun S."/>
            <person name="Syed K."/>
            <person name="Tsang A."/>
            <person name="Wiebenga A."/>
            <person name="Young D."/>
            <person name="Pisabarro A."/>
            <person name="Eastwood D.C."/>
            <person name="Martin F."/>
            <person name="Cullen D."/>
            <person name="Grigoriev I.V."/>
            <person name="Hibbett D.S."/>
        </authorList>
    </citation>
    <scope>NUCLEOTIDE SEQUENCE</scope>
    <source>
        <strain evidence="3">FP-58527</strain>
    </source>
</reference>
<evidence type="ECO:0000256" key="1">
    <source>
        <dbReference type="SAM" id="MobiDB-lite"/>
    </source>
</evidence>
<feature type="region of interest" description="Disordered" evidence="1">
    <location>
        <begin position="141"/>
        <end position="177"/>
    </location>
</feature>
<dbReference type="EMBL" id="KE504233">
    <property type="protein sequence ID" value="EPS94426.1"/>
    <property type="molecule type" value="Genomic_DNA"/>
</dbReference>
<name>S8DLQ3_FOMSC</name>
<evidence type="ECO:0000313" key="2">
    <source>
        <dbReference type="EMBL" id="EPS94426.1"/>
    </source>
</evidence>
<evidence type="ECO:0000313" key="3">
    <source>
        <dbReference type="Proteomes" id="UP000015241"/>
    </source>
</evidence>